<dbReference type="InterPro" id="IPR032836">
    <property type="entry name" value="DsrE2-like"/>
</dbReference>
<dbReference type="Proteomes" id="UP000184114">
    <property type="component" value="Unassembled WGS sequence"/>
</dbReference>
<protein>
    <submittedName>
        <fullName evidence="1">Peroxiredoxin family protein</fullName>
    </submittedName>
</protein>
<evidence type="ECO:0000313" key="1">
    <source>
        <dbReference type="EMBL" id="SHF17144.1"/>
    </source>
</evidence>
<accession>A0A1M4ZGG8</accession>
<dbReference type="EMBL" id="FQTY01000025">
    <property type="protein sequence ID" value="SHF17144.1"/>
    <property type="molecule type" value="Genomic_DNA"/>
</dbReference>
<sequence>MGKEVTMFFTFWGLNIIKKETHVKTKKDFMAKMFGMMMPNSSKNLGLSKMNMVGIGSKMIRRVMKDKNISSLEELIEQGIKSGIKMVACQMSMDVMGITKEELLDGVEIGGVATMLSAADDSNMSLFI</sequence>
<keyword evidence="2" id="KW-1185">Reference proteome</keyword>
<proteinExistence type="predicted"/>
<dbReference type="InterPro" id="IPR027396">
    <property type="entry name" value="DsrEFH-like"/>
</dbReference>
<name>A0A1M4ZGG8_9FIRM</name>
<reference evidence="2" key="1">
    <citation type="submission" date="2016-11" db="EMBL/GenBank/DDBJ databases">
        <authorList>
            <person name="Varghese N."/>
            <person name="Submissions S."/>
        </authorList>
    </citation>
    <scope>NUCLEOTIDE SEQUENCE [LARGE SCALE GENOMIC DNA]</scope>
    <source>
        <strain evidence="2">DSM 18095</strain>
    </source>
</reference>
<evidence type="ECO:0000313" key="2">
    <source>
        <dbReference type="Proteomes" id="UP000184114"/>
    </source>
</evidence>
<organism evidence="1 2">
    <name type="scientific">Tissierella praeacuta DSM 18095</name>
    <dbReference type="NCBI Taxonomy" id="1123404"/>
    <lineage>
        <taxon>Bacteria</taxon>
        <taxon>Bacillati</taxon>
        <taxon>Bacillota</taxon>
        <taxon>Tissierellia</taxon>
        <taxon>Tissierellales</taxon>
        <taxon>Tissierellaceae</taxon>
        <taxon>Tissierella</taxon>
    </lineage>
</organism>
<dbReference type="STRING" id="1123404.SAMN02745784_03040"/>
<dbReference type="AlphaFoldDB" id="A0A1M4ZGG8"/>
<dbReference type="Pfam" id="PF13686">
    <property type="entry name" value="DrsE_2"/>
    <property type="match status" value="1"/>
</dbReference>
<dbReference type="Gene3D" id="3.40.1260.10">
    <property type="entry name" value="DsrEFH-like"/>
    <property type="match status" value="1"/>
</dbReference>
<dbReference type="PANTHER" id="PTHR34655">
    <property type="entry name" value="CONSERVED WITHIN P. AEROPHILUM"/>
    <property type="match status" value="1"/>
</dbReference>
<dbReference type="SUPFAM" id="SSF75169">
    <property type="entry name" value="DsrEFH-like"/>
    <property type="match status" value="1"/>
</dbReference>
<gene>
    <name evidence="1" type="ORF">SAMN02745784_03040</name>
</gene>
<dbReference type="PANTHER" id="PTHR34655:SF2">
    <property type="entry name" value="PEROXIREDOXIN FAMILY PROTEIN"/>
    <property type="match status" value="1"/>
</dbReference>